<feature type="transmembrane region" description="Helical" evidence="9">
    <location>
        <begin position="188"/>
        <end position="209"/>
    </location>
</feature>
<feature type="transmembrane region" description="Helical" evidence="9">
    <location>
        <begin position="289"/>
        <end position="307"/>
    </location>
</feature>
<keyword evidence="7 9" id="KW-0472">Membrane</keyword>
<keyword evidence="4" id="KW-0997">Cell inner membrane</keyword>
<reference evidence="10 11" key="1">
    <citation type="submission" date="2021-03" db="EMBL/GenBank/DDBJ databases">
        <title>Genomic Encyclopedia of Type Strains, Phase IV (KMG-IV): sequencing the most valuable type-strain genomes for metagenomic binning, comparative biology and taxonomic classification.</title>
        <authorList>
            <person name="Goeker M."/>
        </authorList>
    </citation>
    <scope>NUCLEOTIDE SEQUENCE [LARGE SCALE GENOMIC DNA]</scope>
    <source>
        <strain evidence="10 11">DSM 27138</strain>
    </source>
</reference>
<accession>A0ABS4JW84</accession>
<gene>
    <name evidence="10" type="ORF">J2Z79_003232</name>
</gene>
<protein>
    <submittedName>
        <fullName evidence="10">Membrane protein YedE/YeeE</fullName>
    </submittedName>
</protein>
<feature type="transmembrane region" description="Helical" evidence="9">
    <location>
        <begin position="110"/>
        <end position="129"/>
    </location>
</feature>
<keyword evidence="11" id="KW-1185">Reference proteome</keyword>
<name>A0ABS4JW84_9FIRM</name>
<feature type="transmembrane region" description="Helical" evidence="9">
    <location>
        <begin position="81"/>
        <end position="103"/>
    </location>
</feature>
<feature type="transmembrane region" description="Helical" evidence="9">
    <location>
        <begin position="6"/>
        <end position="22"/>
    </location>
</feature>
<evidence type="ECO:0000256" key="3">
    <source>
        <dbReference type="ARBA" id="ARBA00022475"/>
    </source>
</evidence>
<evidence type="ECO:0000256" key="5">
    <source>
        <dbReference type="ARBA" id="ARBA00022692"/>
    </source>
</evidence>
<keyword evidence="6 9" id="KW-1133">Transmembrane helix</keyword>
<dbReference type="RefSeq" id="WP_209467890.1">
    <property type="nucleotide sequence ID" value="NZ_JAGGLG010000035.1"/>
</dbReference>
<dbReference type="InterPro" id="IPR007272">
    <property type="entry name" value="Sulf_transp_TsuA/YedE"/>
</dbReference>
<feature type="transmembrane region" description="Helical" evidence="9">
    <location>
        <begin position="261"/>
        <end position="283"/>
    </location>
</feature>
<dbReference type="PANTHER" id="PTHR30574:SF1">
    <property type="entry name" value="SULPHUR TRANSPORT DOMAIN-CONTAINING PROTEIN"/>
    <property type="match status" value="1"/>
</dbReference>
<evidence type="ECO:0000313" key="10">
    <source>
        <dbReference type="EMBL" id="MBP2019790.1"/>
    </source>
</evidence>
<keyword evidence="2" id="KW-0813">Transport</keyword>
<evidence type="ECO:0000256" key="7">
    <source>
        <dbReference type="ARBA" id="ARBA00023136"/>
    </source>
</evidence>
<keyword evidence="3" id="KW-1003">Cell membrane</keyword>
<sequence length="315" mass="33496">MTATQMLGWLLVAGTLCGFVFQRSRLCFVSALRDLYLFRALRMTRAILLLFLLTVTGGAFLQAGQATAHGPVAGPSPAGAWLGGAIFAVGMVLAGSCAAGAFWRLGEGQLSQLYILAGMLAGTWLYPKLPLLPSAVLQPTFNAWIAVVLLALALGLVSAWEWRQARIGQELPARPRRGLLREPWPPEWGALVMAVLLVASTAFTGQGWGVTRAFLLTDMSAAAYAIGLLAGGFLGARFGGEFRVRRPGGRAPSLIRLAGGVLMGYGARVGWGCTIGAVLTGMVNLSPQPWYWMLGAVCGAALGAVILRRLMYRYL</sequence>
<evidence type="ECO:0000256" key="9">
    <source>
        <dbReference type="SAM" id="Phobius"/>
    </source>
</evidence>
<evidence type="ECO:0000256" key="8">
    <source>
        <dbReference type="ARBA" id="ARBA00035655"/>
    </source>
</evidence>
<proteinExistence type="inferred from homology"/>
<feature type="transmembrane region" description="Helical" evidence="9">
    <location>
        <begin position="221"/>
        <end position="240"/>
    </location>
</feature>
<comment type="similarity">
    <text evidence="8">Belongs to the TsuA/YedE (TC 9.B.102) family.</text>
</comment>
<dbReference type="Proteomes" id="UP001519289">
    <property type="component" value="Unassembled WGS sequence"/>
</dbReference>
<feature type="transmembrane region" description="Helical" evidence="9">
    <location>
        <begin position="43"/>
        <end position="61"/>
    </location>
</feature>
<evidence type="ECO:0000256" key="2">
    <source>
        <dbReference type="ARBA" id="ARBA00022448"/>
    </source>
</evidence>
<evidence type="ECO:0000256" key="1">
    <source>
        <dbReference type="ARBA" id="ARBA00004429"/>
    </source>
</evidence>
<comment type="caution">
    <text evidence="10">The sequence shown here is derived from an EMBL/GenBank/DDBJ whole genome shotgun (WGS) entry which is preliminary data.</text>
</comment>
<evidence type="ECO:0000313" key="11">
    <source>
        <dbReference type="Proteomes" id="UP001519289"/>
    </source>
</evidence>
<keyword evidence="5 9" id="KW-0812">Transmembrane</keyword>
<comment type="subcellular location">
    <subcellularLocation>
        <location evidence="1">Cell inner membrane</location>
        <topology evidence="1">Multi-pass membrane protein</topology>
    </subcellularLocation>
</comment>
<organism evidence="10 11">
    <name type="scientific">Symbiobacterium terraclitae</name>
    <dbReference type="NCBI Taxonomy" id="557451"/>
    <lineage>
        <taxon>Bacteria</taxon>
        <taxon>Bacillati</taxon>
        <taxon>Bacillota</taxon>
        <taxon>Clostridia</taxon>
        <taxon>Eubacteriales</taxon>
        <taxon>Symbiobacteriaceae</taxon>
        <taxon>Symbiobacterium</taxon>
    </lineage>
</organism>
<dbReference type="EMBL" id="JAGGLG010000035">
    <property type="protein sequence ID" value="MBP2019790.1"/>
    <property type="molecule type" value="Genomic_DNA"/>
</dbReference>
<evidence type="ECO:0000256" key="6">
    <source>
        <dbReference type="ARBA" id="ARBA00022989"/>
    </source>
</evidence>
<evidence type="ECO:0000256" key="4">
    <source>
        <dbReference type="ARBA" id="ARBA00022519"/>
    </source>
</evidence>
<dbReference type="Pfam" id="PF04143">
    <property type="entry name" value="Sulf_transp"/>
    <property type="match status" value="1"/>
</dbReference>
<feature type="transmembrane region" description="Helical" evidence="9">
    <location>
        <begin position="141"/>
        <end position="160"/>
    </location>
</feature>
<dbReference type="PANTHER" id="PTHR30574">
    <property type="entry name" value="INNER MEMBRANE PROTEIN YEDE"/>
    <property type="match status" value="1"/>
</dbReference>